<gene>
    <name evidence="1" type="ORF">K469DRAFT_364418</name>
</gene>
<dbReference type="EMBL" id="ML994617">
    <property type="protein sequence ID" value="KAF2191096.1"/>
    <property type="molecule type" value="Genomic_DNA"/>
</dbReference>
<proteinExistence type="predicted"/>
<reference evidence="1" key="1">
    <citation type="journal article" date="2020" name="Stud. Mycol.">
        <title>101 Dothideomycetes genomes: a test case for predicting lifestyles and emergence of pathogens.</title>
        <authorList>
            <person name="Haridas S."/>
            <person name="Albert R."/>
            <person name="Binder M."/>
            <person name="Bloem J."/>
            <person name="Labutti K."/>
            <person name="Salamov A."/>
            <person name="Andreopoulos B."/>
            <person name="Baker S."/>
            <person name="Barry K."/>
            <person name="Bills G."/>
            <person name="Bluhm B."/>
            <person name="Cannon C."/>
            <person name="Castanera R."/>
            <person name="Culley D."/>
            <person name="Daum C."/>
            <person name="Ezra D."/>
            <person name="Gonzalez J."/>
            <person name="Henrissat B."/>
            <person name="Kuo A."/>
            <person name="Liang C."/>
            <person name="Lipzen A."/>
            <person name="Lutzoni F."/>
            <person name="Magnuson J."/>
            <person name="Mondo S."/>
            <person name="Nolan M."/>
            <person name="Ohm R."/>
            <person name="Pangilinan J."/>
            <person name="Park H.-J."/>
            <person name="Ramirez L."/>
            <person name="Alfaro M."/>
            <person name="Sun H."/>
            <person name="Tritt A."/>
            <person name="Yoshinaga Y."/>
            <person name="Zwiers L.-H."/>
            <person name="Turgeon B."/>
            <person name="Goodwin S."/>
            <person name="Spatafora J."/>
            <person name="Crous P."/>
            <person name="Grigoriev I."/>
        </authorList>
    </citation>
    <scope>NUCLEOTIDE SEQUENCE</scope>
    <source>
        <strain evidence="1">CBS 207.26</strain>
    </source>
</reference>
<dbReference type="Proteomes" id="UP000800200">
    <property type="component" value="Unassembled WGS sequence"/>
</dbReference>
<keyword evidence="2" id="KW-1185">Reference proteome</keyword>
<evidence type="ECO:0000313" key="1">
    <source>
        <dbReference type="EMBL" id="KAF2191096.1"/>
    </source>
</evidence>
<protein>
    <submittedName>
        <fullName evidence="1">Uncharacterized protein</fullName>
    </submittedName>
</protein>
<organism evidence="1 2">
    <name type="scientific">Zopfia rhizophila CBS 207.26</name>
    <dbReference type="NCBI Taxonomy" id="1314779"/>
    <lineage>
        <taxon>Eukaryota</taxon>
        <taxon>Fungi</taxon>
        <taxon>Dikarya</taxon>
        <taxon>Ascomycota</taxon>
        <taxon>Pezizomycotina</taxon>
        <taxon>Dothideomycetes</taxon>
        <taxon>Dothideomycetes incertae sedis</taxon>
        <taxon>Zopfiaceae</taxon>
        <taxon>Zopfia</taxon>
    </lineage>
</organism>
<accession>A0A6A6EMD7</accession>
<name>A0A6A6EMD7_9PEZI</name>
<dbReference type="AlphaFoldDB" id="A0A6A6EMD7"/>
<evidence type="ECO:0000313" key="2">
    <source>
        <dbReference type="Proteomes" id="UP000800200"/>
    </source>
</evidence>
<sequence>MPITKHPKTPTNELLPLPSVAYLSRPARKACLSSVQVFSATSPAPHVPSAPFPTPPCLPTTQNPPQPPLRCSLPCLRRRALRTTLPEDFPRYARISGYNLLLYSYNPYNHA</sequence>